<dbReference type="GO" id="GO:0016462">
    <property type="term" value="F:pyrophosphatase activity"/>
    <property type="evidence" value="ECO:0007669"/>
    <property type="project" value="TreeGrafter"/>
</dbReference>
<name>A0A6J6FGJ8_9ZZZZ</name>
<dbReference type="InterPro" id="IPR050273">
    <property type="entry name" value="GppA/Ppx_hydrolase"/>
</dbReference>
<accession>A0A6J6FGJ8</accession>
<dbReference type="AlphaFoldDB" id="A0A6J6FGJ8"/>
<evidence type="ECO:0000259" key="1">
    <source>
        <dbReference type="Pfam" id="PF02541"/>
    </source>
</evidence>
<dbReference type="Gene3D" id="3.30.420.40">
    <property type="match status" value="1"/>
</dbReference>
<dbReference type="InterPro" id="IPR003695">
    <property type="entry name" value="Ppx_GppA_N"/>
</dbReference>
<dbReference type="Pfam" id="PF02541">
    <property type="entry name" value="Ppx-GppA"/>
    <property type="match status" value="1"/>
</dbReference>
<organism evidence="2">
    <name type="scientific">freshwater metagenome</name>
    <dbReference type="NCBI Taxonomy" id="449393"/>
    <lineage>
        <taxon>unclassified sequences</taxon>
        <taxon>metagenomes</taxon>
        <taxon>ecological metagenomes</taxon>
    </lineage>
</organism>
<protein>
    <submittedName>
        <fullName evidence="2">Unannotated protein</fullName>
    </submittedName>
</protein>
<proteinExistence type="predicted"/>
<dbReference type="SUPFAM" id="SSF53067">
    <property type="entry name" value="Actin-like ATPase domain"/>
    <property type="match status" value="2"/>
</dbReference>
<dbReference type="PANTHER" id="PTHR30005:SF0">
    <property type="entry name" value="RETROGRADE REGULATION PROTEIN 2"/>
    <property type="match status" value="1"/>
</dbReference>
<feature type="domain" description="Ppx/GppA phosphatase N-terminal" evidence="1">
    <location>
        <begin position="33"/>
        <end position="299"/>
    </location>
</feature>
<dbReference type="PANTHER" id="PTHR30005">
    <property type="entry name" value="EXOPOLYPHOSPHATASE"/>
    <property type="match status" value="1"/>
</dbReference>
<dbReference type="Gene3D" id="3.30.420.150">
    <property type="entry name" value="Exopolyphosphatase. Domain 2"/>
    <property type="match status" value="1"/>
</dbReference>
<gene>
    <name evidence="2" type="ORF">UFOPK1807_00059</name>
</gene>
<dbReference type="CDD" id="cd24056">
    <property type="entry name" value="ASKHA_NBD_MtPPX1-like"/>
    <property type="match status" value="1"/>
</dbReference>
<dbReference type="EMBL" id="CAEZUI010000003">
    <property type="protein sequence ID" value="CAB4587527.1"/>
    <property type="molecule type" value="Genomic_DNA"/>
</dbReference>
<sequence length="304" mass="32987">MRLGVLDVGSNTVHLQIMDAHHGSAPFAHQGFKEEIRLAEFLTPEGALSKEGLTSLIKTLTRIKNLARDVQIDETLAFATSAIREANNSDDVLAAVFNETGIDLQVLSGEEEARFTFLAVRRWVGWSAGDVISLDIGGGSLEIAAGIGELPTYAQSVMLGASRMTRQFLSGDPFSEKSLQKLEAHIQTTLKPLITDIGDNSERTAIGTSKTFRTLRRIQEEFLPELGKNLTIEGITKITSKLAKMSATQRASLPGVSQSRSAQIVAGAMVAKQAMEGLGIEKVAQCPWALREGIVLQRLDWLKS</sequence>
<dbReference type="InterPro" id="IPR043129">
    <property type="entry name" value="ATPase_NBD"/>
</dbReference>
<evidence type="ECO:0000313" key="2">
    <source>
        <dbReference type="EMBL" id="CAB4587527.1"/>
    </source>
</evidence>
<reference evidence="2" key="1">
    <citation type="submission" date="2020-05" db="EMBL/GenBank/DDBJ databases">
        <authorList>
            <person name="Chiriac C."/>
            <person name="Salcher M."/>
            <person name="Ghai R."/>
            <person name="Kavagutti S V."/>
        </authorList>
    </citation>
    <scope>NUCLEOTIDE SEQUENCE</scope>
</reference>